<dbReference type="EMBL" id="NNAY01003423">
    <property type="protein sequence ID" value="OXU19432.1"/>
    <property type="molecule type" value="Genomic_DNA"/>
</dbReference>
<name>A0A232EM95_9HYME</name>
<gene>
    <name evidence="2" type="ORF">TSAR_003622</name>
</gene>
<evidence type="ECO:0008006" key="4">
    <source>
        <dbReference type="Google" id="ProtNLM"/>
    </source>
</evidence>
<proteinExistence type="predicted"/>
<reference evidence="2 3" key="1">
    <citation type="journal article" date="2017" name="Curr. Biol.">
        <title>The Evolution of Venom by Co-option of Single-Copy Genes.</title>
        <authorList>
            <person name="Martinson E.O."/>
            <person name="Mrinalini"/>
            <person name="Kelkar Y.D."/>
            <person name="Chang C.H."/>
            <person name="Werren J.H."/>
        </authorList>
    </citation>
    <scope>NUCLEOTIDE SEQUENCE [LARGE SCALE GENOMIC DNA]</scope>
    <source>
        <strain evidence="2 3">Alberta</strain>
        <tissue evidence="2">Whole body</tissue>
    </source>
</reference>
<comment type="caution">
    <text evidence="2">The sequence shown here is derived from an EMBL/GenBank/DDBJ whole genome shotgun (WGS) entry which is preliminary data.</text>
</comment>
<dbReference type="AlphaFoldDB" id="A0A232EM95"/>
<accession>A0A232EM95</accession>
<protein>
    <recommendedName>
        <fullName evidence="4">Spaetzle domain-containing protein</fullName>
    </recommendedName>
</protein>
<dbReference type="Proteomes" id="UP000215335">
    <property type="component" value="Unassembled WGS sequence"/>
</dbReference>
<sequence length="127" mass="14899">MCSTNYVFISILLSFVITTKAVLNRDDENFFGETVDRYDWSKHRCHRNCILMMKNQRSAMEQFSAMSKACYECPFNPADCYRRQTPLFTSRRDAKNYLYGQPTNSRPNNRGIFCCFVCVDDVIVEEV</sequence>
<evidence type="ECO:0000313" key="3">
    <source>
        <dbReference type="Proteomes" id="UP000215335"/>
    </source>
</evidence>
<keyword evidence="1" id="KW-0732">Signal</keyword>
<feature type="signal peptide" evidence="1">
    <location>
        <begin position="1"/>
        <end position="21"/>
    </location>
</feature>
<evidence type="ECO:0000256" key="1">
    <source>
        <dbReference type="SAM" id="SignalP"/>
    </source>
</evidence>
<keyword evidence="3" id="KW-1185">Reference proteome</keyword>
<feature type="chain" id="PRO_5012895584" description="Spaetzle domain-containing protein" evidence="1">
    <location>
        <begin position="22"/>
        <end position="127"/>
    </location>
</feature>
<organism evidence="2 3">
    <name type="scientific">Trichomalopsis sarcophagae</name>
    <dbReference type="NCBI Taxonomy" id="543379"/>
    <lineage>
        <taxon>Eukaryota</taxon>
        <taxon>Metazoa</taxon>
        <taxon>Ecdysozoa</taxon>
        <taxon>Arthropoda</taxon>
        <taxon>Hexapoda</taxon>
        <taxon>Insecta</taxon>
        <taxon>Pterygota</taxon>
        <taxon>Neoptera</taxon>
        <taxon>Endopterygota</taxon>
        <taxon>Hymenoptera</taxon>
        <taxon>Apocrita</taxon>
        <taxon>Proctotrupomorpha</taxon>
        <taxon>Chalcidoidea</taxon>
        <taxon>Pteromalidae</taxon>
        <taxon>Pteromalinae</taxon>
        <taxon>Trichomalopsis</taxon>
    </lineage>
</organism>
<evidence type="ECO:0000313" key="2">
    <source>
        <dbReference type="EMBL" id="OXU19432.1"/>
    </source>
</evidence>